<evidence type="ECO:0000313" key="1">
    <source>
        <dbReference type="EMBL" id="AUB84478.1"/>
    </source>
</evidence>
<name>A0A2K8UG02_9GAMM</name>
<proteinExistence type="predicted"/>
<dbReference type="AlphaFoldDB" id="A0A2K8UG02"/>
<keyword evidence="2" id="KW-1185">Reference proteome</keyword>
<evidence type="ECO:0000313" key="2">
    <source>
        <dbReference type="Proteomes" id="UP000232638"/>
    </source>
</evidence>
<sequence length="73" mass="8497">MVNPESVVNQERQRHRVRLARLEADIAYFQARLEMIGEPTSTNQIAQRKVFKLLHKFTGGKVLQAKREYSELA</sequence>
<organism evidence="1 2">
    <name type="scientific">Candidatus Thiodictyon syntrophicum</name>
    <dbReference type="NCBI Taxonomy" id="1166950"/>
    <lineage>
        <taxon>Bacteria</taxon>
        <taxon>Pseudomonadati</taxon>
        <taxon>Pseudomonadota</taxon>
        <taxon>Gammaproteobacteria</taxon>
        <taxon>Chromatiales</taxon>
        <taxon>Chromatiaceae</taxon>
        <taxon>Thiodictyon</taxon>
    </lineage>
</organism>
<gene>
    <name evidence="1" type="ORF">THSYN_28445</name>
</gene>
<dbReference type="RefSeq" id="WP_100922130.1">
    <property type="nucleotide sequence ID" value="NZ_CP020370.1"/>
</dbReference>
<protein>
    <submittedName>
        <fullName evidence="1">Uncharacterized protein</fullName>
    </submittedName>
</protein>
<dbReference type="OrthoDB" id="5772762at2"/>
<dbReference type="EMBL" id="CP020370">
    <property type="protein sequence ID" value="AUB84478.1"/>
    <property type="molecule type" value="Genomic_DNA"/>
</dbReference>
<reference evidence="1 2" key="1">
    <citation type="submission" date="2017-03" db="EMBL/GenBank/DDBJ databases">
        <title>Complete genome sequence of Candidatus 'Thiodictyon syntrophicum' sp. nov. strain Cad16T, a photolithoautotroph purple sulfur bacterium isolated from an alpine meromictic lake.</title>
        <authorList>
            <person name="Luedin S.M."/>
            <person name="Pothier J.F."/>
            <person name="Danza F."/>
            <person name="Storelli N."/>
            <person name="Wittwer M."/>
            <person name="Tonolla M."/>
        </authorList>
    </citation>
    <scope>NUCLEOTIDE SEQUENCE [LARGE SCALE GENOMIC DNA]</scope>
    <source>
        <strain evidence="1 2">Cad16T</strain>
    </source>
</reference>
<dbReference type="Proteomes" id="UP000232638">
    <property type="component" value="Chromosome"/>
</dbReference>
<dbReference type="KEGG" id="tsy:THSYN_28445"/>
<accession>A0A2K8UG02</accession>